<sequence>MATPLPFPGLSALLASYGKLFKSRRPFPVTDGGDRPTITAIIPALNEERTIPYALTSLAVQTVAPDRIIVVDDGSTDDTAAITSELNDELEVSVELWQHDEPMGKTVGVKEVARSVETDTLFVLDADTFLESEDYLERLLAPHIESDVASSFGIAYPTETASKRAFHDEFSADLLPDESVTRSHIEADLAAAESRSGPLEYLRSGAPVVQYRNVSYHVEQRFFGDGFYRLFDSALFPVGCGVLYDRAKLVSVFDDYEESHGNDLTNSEDIFVGFAFCDRGWANVQVDDTFMRSDVPGLKGTFEQNYAWGSGFLQSAYYFGDLTTRYRKREIEADAETADTGGEQAESEPVPSAESNQPASGTERQRSDQQSVDESNPDGDESGTKNATDRTDSSRSTDESATVLPPLGRAVTARLVDGLYPTTVLLFLVLSFFGVIGLEIVGFLVLWELTLYTVLAIATRSERVHFVRNFVPFVLIRMLMMPVLTYTYFRVATDIVTGNRNWRK</sequence>
<gene>
    <name evidence="9" type="ORF">SAMN04489841_1942</name>
</gene>
<keyword evidence="5 7" id="KW-0472">Membrane</keyword>
<dbReference type="Pfam" id="PF00535">
    <property type="entry name" value="Glycos_transf_2"/>
    <property type="match status" value="1"/>
</dbReference>
<proteinExistence type="predicted"/>
<evidence type="ECO:0000256" key="6">
    <source>
        <dbReference type="SAM" id="MobiDB-lite"/>
    </source>
</evidence>
<evidence type="ECO:0000313" key="10">
    <source>
        <dbReference type="Proteomes" id="UP000199114"/>
    </source>
</evidence>
<dbReference type="Proteomes" id="UP000199114">
    <property type="component" value="Unassembled WGS sequence"/>
</dbReference>
<dbReference type="InterPro" id="IPR001173">
    <property type="entry name" value="Glyco_trans_2-like"/>
</dbReference>
<comment type="subcellular location">
    <subcellularLocation>
        <location evidence="1">Cell membrane</location>
    </subcellularLocation>
</comment>
<keyword evidence="2" id="KW-1003">Cell membrane</keyword>
<dbReference type="CDD" id="cd00761">
    <property type="entry name" value="Glyco_tranf_GTA_type"/>
    <property type="match status" value="1"/>
</dbReference>
<accession>A0A1H9GNR2</accession>
<evidence type="ECO:0000259" key="8">
    <source>
        <dbReference type="Pfam" id="PF00535"/>
    </source>
</evidence>
<dbReference type="EMBL" id="FOFD01000002">
    <property type="protein sequence ID" value="SEQ51588.1"/>
    <property type="molecule type" value="Genomic_DNA"/>
</dbReference>
<protein>
    <submittedName>
        <fullName evidence="9">Glycosyl transferase family 2</fullName>
    </submittedName>
</protein>
<evidence type="ECO:0000313" key="9">
    <source>
        <dbReference type="EMBL" id="SEQ51588.1"/>
    </source>
</evidence>
<dbReference type="InterPro" id="IPR029044">
    <property type="entry name" value="Nucleotide-diphossugar_trans"/>
</dbReference>
<name>A0A1H9GNR2_9EURY</name>
<dbReference type="OrthoDB" id="46222at2157"/>
<dbReference type="Gene3D" id="3.90.550.10">
    <property type="entry name" value="Spore Coat Polysaccharide Biosynthesis Protein SpsA, Chain A"/>
    <property type="match status" value="1"/>
</dbReference>
<feature type="domain" description="Glycosyltransferase 2-like" evidence="8">
    <location>
        <begin position="40"/>
        <end position="164"/>
    </location>
</feature>
<dbReference type="SUPFAM" id="SSF53448">
    <property type="entry name" value="Nucleotide-diphospho-sugar transferases"/>
    <property type="match status" value="1"/>
</dbReference>
<dbReference type="PANTHER" id="PTHR43646">
    <property type="entry name" value="GLYCOSYLTRANSFERASE"/>
    <property type="match status" value="1"/>
</dbReference>
<keyword evidence="4 9" id="KW-0808">Transferase</keyword>
<feature type="transmembrane region" description="Helical" evidence="7">
    <location>
        <begin position="470"/>
        <end position="489"/>
    </location>
</feature>
<dbReference type="RefSeq" id="WP_090616905.1">
    <property type="nucleotide sequence ID" value="NZ_FOFD01000002.1"/>
</dbReference>
<keyword evidence="7" id="KW-0812">Transmembrane</keyword>
<dbReference type="STRING" id="1186196.SAMN04489841_1942"/>
<evidence type="ECO:0000256" key="3">
    <source>
        <dbReference type="ARBA" id="ARBA00022676"/>
    </source>
</evidence>
<reference evidence="10" key="1">
    <citation type="submission" date="2016-10" db="EMBL/GenBank/DDBJ databases">
        <authorList>
            <person name="Varghese N."/>
            <person name="Submissions S."/>
        </authorList>
    </citation>
    <scope>NUCLEOTIDE SEQUENCE [LARGE SCALE GENOMIC DNA]</scope>
    <source>
        <strain evidence="10">DSM 25055</strain>
    </source>
</reference>
<evidence type="ECO:0000256" key="7">
    <source>
        <dbReference type="SAM" id="Phobius"/>
    </source>
</evidence>
<dbReference type="GO" id="GO:0005886">
    <property type="term" value="C:plasma membrane"/>
    <property type="evidence" value="ECO:0007669"/>
    <property type="project" value="UniProtKB-SubCell"/>
</dbReference>
<feature type="transmembrane region" description="Helical" evidence="7">
    <location>
        <begin position="425"/>
        <end position="458"/>
    </location>
</feature>
<evidence type="ECO:0000256" key="2">
    <source>
        <dbReference type="ARBA" id="ARBA00022475"/>
    </source>
</evidence>
<keyword evidence="7" id="KW-1133">Transmembrane helix</keyword>
<feature type="region of interest" description="Disordered" evidence="6">
    <location>
        <begin position="335"/>
        <end position="401"/>
    </location>
</feature>
<keyword evidence="3" id="KW-0328">Glycosyltransferase</keyword>
<organism evidence="9 10">
    <name type="scientific">Natrinema salaciae</name>
    <dbReference type="NCBI Taxonomy" id="1186196"/>
    <lineage>
        <taxon>Archaea</taxon>
        <taxon>Methanobacteriati</taxon>
        <taxon>Methanobacteriota</taxon>
        <taxon>Stenosarchaea group</taxon>
        <taxon>Halobacteria</taxon>
        <taxon>Halobacteriales</taxon>
        <taxon>Natrialbaceae</taxon>
        <taxon>Natrinema</taxon>
    </lineage>
</organism>
<dbReference type="GO" id="GO:0016757">
    <property type="term" value="F:glycosyltransferase activity"/>
    <property type="evidence" value="ECO:0007669"/>
    <property type="project" value="UniProtKB-KW"/>
</dbReference>
<feature type="compositionally biased region" description="Basic and acidic residues" evidence="6">
    <location>
        <begin position="387"/>
        <end position="398"/>
    </location>
</feature>
<evidence type="ECO:0000256" key="5">
    <source>
        <dbReference type="ARBA" id="ARBA00023136"/>
    </source>
</evidence>
<keyword evidence="10" id="KW-1185">Reference proteome</keyword>
<evidence type="ECO:0000256" key="1">
    <source>
        <dbReference type="ARBA" id="ARBA00004236"/>
    </source>
</evidence>
<feature type="compositionally biased region" description="Polar residues" evidence="6">
    <location>
        <begin position="353"/>
        <end position="374"/>
    </location>
</feature>
<dbReference type="PANTHER" id="PTHR43646:SF2">
    <property type="entry name" value="GLYCOSYLTRANSFERASE 2-LIKE DOMAIN-CONTAINING PROTEIN"/>
    <property type="match status" value="1"/>
</dbReference>
<dbReference type="AlphaFoldDB" id="A0A1H9GNR2"/>
<evidence type="ECO:0000256" key="4">
    <source>
        <dbReference type="ARBA" id="ARBA00022679"/>
    </source>
</evidence>